<organism evidence="1 2">
    <name type="scientific">Candidatus Propionivibrio dominans</name>
    <dbReference type="NCBI Taxonomy" id="2954373"/>
    <lineage>
        <taxon>Bacteria</taxon>
        <taxon>Pseudomonadati</taxon>
        <taxon>Pseudomonadota</taxon>
        <taxon>Betaproteobacteria</taxon>
        <taxon>Rhodocyclales</taxon>
        <taxon>Rhodocyclaceae</taxon>
        <taxon>Propionivibrio</taxon>
    </lineage>
</organism>
<proteinExistence type="predicted"/>
<dbReference type="EMBL" id="JADJNC010000017">
    <property type="protein sequence ID" value="MBK7423721.1"/>
    <property type="molecule type" value="Genomic_DNA"/>
</dbReference>
<reference evidence="1" key="1">
    <citation type="submission" date="2020-10" db="EMBL/GenBank/DDBJ databases">
        <title>Connecting structure to function with the recovery of over 1000 high-quality activated sludge metagenome-assembled genomes encoding full-length rRNA genes using long-read sequencing.</title>
        <authorList>
            <person name="Singleton C.M."/>
            <person name="Petriglieri F."/>
            <person name="Kristensen J.M."/>
            <person name="Kirkegaard R.H."/>
            <person name="Michaelsen T.Y."/>
            <person name="Andersen M.H."/>
            <person name="Karst S.M."/>
            <person name="Dueholm M.S."/>
            <person name="Nielsen P.H."/>
            <person name="Albertsen M."/>
        </authorList>
    </citation>
    <scope>NUCLEOTIDE SEQUENCE</scope>
    <source>
        <strain evidence="1">EsbW_18-Q3-R4-48_MAXAC.044</strain>
    </source>
</reference>
<protein>
    <submittedName>
        <fullName evidence="1">Uncharacterized protein</fullName>
    </submittedName>
</protein>
<name>A0A9D7I7W6_9RHOO</name>
<dbReference type="AlphaFoldDB" id="A0A9D7I7W6"/>
<evidence type="ECO:0000313" key="1">
    <source>
        <dbReference type="EMBL" id="MBK7423721.1"/>
    </source>
</evidence>
<evidence type="ECO:0000313" key="2">
    <source>
        <dbReference type="Proteomes" id="UP000886602"/>
    </source>
</evidence>
<gene>
    <name evidence="1" type="ORF">IPJ48_11805</name>
</gene>
<sequence length="45" mass="4690">MSKAITISDFSNTIRERAGALASAMSEAGKIFSERVAAEGGQAMK</sequence>
<accession>A0A9D7I7W6</accession>
<dbReference type="Proteomes" id="UP000886602">
    <property type="component" value="Unassembled WGS sequence"/>
</dbReference>
<comment type="caution">
    <text evidence="1">The sequence shown here is derived from an EMBL/GenBank/DDBJ whole genome shotgun (WGS) entry which is preliminary data.</text>
</comment>